<evidence type="ECO:0000313" key="8">
    <source>
        <dbReference type="Proteomes" id="UP000638849"/>
    </source>
</evidence>
<evidence type="ECO:0000313" key="7">
    <source>
        <dbReference type="EMBL" id="MBI0318959.1"/>
    </source>
</evidence>
<dbReference type="InterPro" id="IPR006162">
    <property type="entry name" value="Ppantetheine_attach_site"/>
</dbReference>
<comment type="caution">
    <text evidence="7">The sequence shown here is derived from an EMBL/GenBank/DDBJ whole genome shotgun (WGS) entry which is preliminary data.</text>
</comment>
<evidence type="ECO:0000256" key="3">
    <source>
        <dbReference type="ARBA" id="ARBA00022679"/>
    </source>
</evidence>
<dbReference type="InterPro" id="IPR050091">
    <property type="entry name" value="PKS_NRPS_Biosynth_Enz"/>
</dbReference>
<dbReference type="SMART" id="SM01294">
    <property type="entry name" value="PKS_PP_betabranch"/>
    <property type="match status" value="1"/>
</dbReference>
<keyword evidence="1" id="KW-0596">Phosphopantetheine</keyword>
<gene>
    <name evidence="7" type="ORF">JBF12_39525</name>
</gene>
<dbReference type="PROSITE" id="PS50075">
    <property type="entry name" value="CARRIER"/>
    <property type="match status" value="1"/>
</dbReference>
<sequence length="209" mass="22009">PTPLRALATVGGSGRARPTAATGGQNTDWAGRLRGLPSTEQHRLLLNLVRTQAATVLGHADPGVVQPDASFKELGFDSLTAVELRNRLAAATGLRLPAALVFDHPEAAVLAEHLRQELSPDGAPGAPGPDVSRPHPVLNELVRLENSLSVVGVEDVDPDAVTARLETLLSKWKAMCSSARSDDGNAVERLQVATADQVLDFIDNELGLS</sequence>
<dbReference type="PANTHER" id="PTHR43775:SF51">
    <property type="entry name" value="INACTIVE PHENOLPHTHIOCEROL SYNTHESIS POLYKETIDE SYNTHASE TYPE I PKS1-RELATED"/>
    <property type="match status" value="1"/>
</dbReference>
<feature type="domain" description="Carrier" evidence="6">
    <location>
        <begin position="43"/>
        <end position="118"/>
    </location>
</feature>
<feature type="non-terminal residue" evidence="7">
    <location>
        <position position="1"/>
    </location>
</feature>
<proteinExistence type="predicted"/>
<keyword evidence="3" id="KW-0808">Transferase</keyword>
<evidence type="ECO:0000256" key="4">
    <source>
        <dbReference type="ARBA" id="ARBA00023268"/>
    </source>
</evidence>
<keyword evidence="2" id="KW-0597">Phosphoprotein</keyword>
<dbReference type="InterPro" id="IPR009081">
    <property type="entry name" value="PP-bd_ACP"/>
</dbReference>
<dbReference type="Gene3D" id="1.10.1200.10">
    <property type="entry name" value="ACP-like"/>
    <property type="match status" value="1"/>
</dbReference>
<dbReference type="InterPro" id="IPR020806">
    <property type="entry name" value="PKS_PP-bd"/>
</dbReference>
<feature type="region of interest" description="Disordered" evidence="5">
    <location>
        <begin position="1"/>
        <end position="31"/>
    </location>
</feature>
<dbReference type="RefSeq" id="WP_246619085.1">
    <property type="nucleotide sequence ID" value="NZ_JAEEAQ010000703.1"/>
</dbReference>
<dbReference type="Pfam" id="PF00550">
    <property type="entry name" value="PP-binding"/>
    <property type="match status" value="1"/>
</dbReference>
<evidence type="ECO:0000256" key="1">
    <source>
        <dbReference type="ARBA" id="ARBA00022450"/>
    </source>
</evidence>
<evidence type="ECO:0000259" key="6">
    <source>
        <dbReference type="PROSITE" id="PS50075"/>
    </source>
</evidence>
<dbReference type="SMART" id="SM00823">
    <property type="entry name" value="PKS_PP"/>
    <property type="match status" value="1"/>
</dbReference>
<accession>A0ABS0RND0</accession>
<dbReference type="Proteomes" id="UP000638849">
    <property type="component" value="Unassembled WGS sequence"/>
</dbReference>
<dbReference type="EMBL" id="JAEEAQ010000703">
    <property type="protein sequence ID" value="MBI0318959.1"/>
    <property type="molecule type" value="Genomic_DNA"/>
</dbReference>
<dbReference type="PANTHER" id="PTHR43775">
    <property type="entry name" value="FATTY ACID SYNTHASE"/>
    <property type="match status" value="1"/>
</dbReference>
<reference evidence="7 8" key="1">
    <citation type="submission" date="2020-12" db="EMBL/GenBank/DDBJ databases">
        <authorList>
            <person name="Kusuma A.B."/>
            <person name="Nouioui I."/>
            <person name="Goodfellow M."/>
        </authorList>
    </citation>
    <scope>NUCLEOTIDE SEQUENCE [LARGE SCALE GENOMIC DNA]</scope>
    <source>
        <strain evidence="7 8">DSM 41764</strain>
    </source>
</reference>
<keyword evidence="8" id="KW-1185">Reference proteome</keyword>
<evidence type="ECO:0000256" key="5">
    <source>
        <dbReference type="SAM" id="MobiDB-lite"/>
    </source>
</evidence>
<evidence type="ECO:0000256" key="2">
    <source>
        <dbReference type="ARBA" id="ARBA00022553"/>
    </source>
</evidence>
<keyword evidence="4" id="KW-0511">Multifunctional enzyme</keyword>
<dbReference type="PROSITE" id="PS00012">
    <property type="entry name" value="PHOSPHOPANTETHEINE"/>
    <property type="match status" value="1"/>
</dbReference>
<dbReference type="InterPro" id="IPR036736">
    <property type="entry name" value="ACP-like_sf"/>
</dbReference>
<protein>
    <submittedName>
        <fullName evidence="7">Polyketide synthase</fullName>
    </submittedName>
</protein>
<name>A0ABS0RND0_9ACTN</name>
<dbReference type="SUPFAM" id="SSF47336">
    <property type="entry name" value="ACP-like"/>
    <property type="match status" value="1"/>
</dbReference>
<organism evidence="7 8">
    <name type="scientific">Streptomyces javensis</name>
    <dbReference type="NCBI Taxonomy" id="114698"/>
    <lineage>
        <taxon>Bacteria</taxon>
        <taxon>Bacillati</taxon>
        <taxon>Actinomycetota</taxon>
        <taxon>Actinomycetes</taxon>
        <taxon>Kitasatosporales</taxon>
        <taxon>Streptomycetaceae</taxon>
        <taxon>Streptomyces</taxon>
        <taxon>Streptomyces violaceusniger group</taxon>
    </lineage>
</organism>